<feature type="transmembrane region" description="Helical" evidence="5">
    <location>
        <begin position="306"/>
        <end position="328"/>
    </location>
</feature>
<evidence type="ECO:0000256" key="2">
    <source>
        <dbReference type="ARBA" id="ARBA00022692"/>
    </source>
</evidence>
<dbReference type="InterPro" id="IPR035965">
    <property type="entry name" value="PAS-like_dom_sf"/>
</dbReference>
<evidence type="ECO:0000259" key="6">
    <source>
        <dbReference type="PROSITE" id="PS50112"/>
    </source>
</evidence>
<keyword evidence="3 5" id="KW-1133">Transmembrane helix</keyword>
<evidence type="ECO:0000259" key="7">
    <source>
        <dbReference type="PROSITE" id="PS50839"/>
    </source>
</evidence>
<dbReference type="SUPFAM" id="SSF55785">
    <property type="entry name" value="PYP-like sensor domain (PAS domain)"/>
    <property type="match status" value="1"/>
</dbReference>
<evidence type="ECO:0000313" key="8">
    <source>
        <dbReference type="EMBL" id="GAA4354848.1"/>
    </source>
</evidence>
<name>A0ABP8IAL5_9GAMM</name>
<gene>
    <name evidence="8" type="ORF">GCM10023151_01300</name>
</gene>
<protein>
    <recommendedName>
        <fullName evidence="10">PAS domain-containing protein</fullName>
    </recommendedName>
</protein>
<proteinExistence type="predicted"/>
<dbReference type="Gene3D" id="3.30.450.20">
    <property type="entry name" value="PAS domain"/>
    <property type="match status" value="1"/>
</dbReference>
<dbReference type="Pfam" id="PF03924">
    <property type="entry name" value="CHASE"/>
    <property type="match status" value="1"/>
</dbReference>
<feature type="transmembrane region" description="Helical" evidence="5">
    <location>
        <begin position="12"/>
        <end position="31"/>
    </location>
</feature>
<dbReference type="NCBIfam" id="TIGR00229">
    <property type="entry name" value="sensory_box"/>
    <property type="match status" value="1"/>
</dbReference>
<feature type="domain" description="CHASE" evidence="7">
    <location>
        <begin position="76"/>
        <end position="240"/>
    </location>
</feature>
<dbReference type="EMBL" id="BAABFV010000001">
    <property type="protein sequence ID" value="GAA4354848.1"/>
    <property type="molecule type" value="Genomic_DNA"/>
</dbReference>
<dbReference type="CDD" id="cd00130">
    <property type="entry name" value="PAS"/>
    <property type="match status" value="1"/>
</dbReference>
<dbReference type="SMART" id="SM01079">
    <property type="entry name" value="CHASE"/>
    <property type="match status" value="1"/>
</dbReference>
<dbReference type="PROSITE" id="PS50839">
    <property type="entry name" value="CHASE"/>
    <property type="match status" value="1"/>
</dbReference>
<keyword evidence="4 5" id="KW-0472">Membrane</keyword>
<evidence type="ECO:0000256" key="5">
    <source>
        <dbReference type="SAM" id="Phobius"/>
    </source>
</evidence>
<dbReference type="RefSeq" id="WP_345291274.1">
    <property type="nucleotide sequence ID" value="NZ_BAABFV010000001.1"/>
</dbReference>
<keyword evidence="9" id="KW-1185">Reference proteome</keyword>
<evidence type="ECO:0000256" key="4">
    <source>
        <dbReference type="ARBA" id="ARBA00023136"/>
    </source>
</evidence>
<dbReference type="PROSITE" id="PS50112">
    <property type="entry name" value="PAS"/>
    <property type="match status" value="1"/>
</dbReference>
<dbReference type="InterPro" id="IPR006189">
    <property type="entry name" value="CHASE_dom"/>
</dbReference>
<comment type="caution">
    <text evidence="8">The sequence shown here is derived from an EMBL/GenBank/DDBJ whole genome shotgun (WGS) entry which is preliminary data.</text>
</comment>
<dbReference type="Gene3D" id="3.30.450.350">
    <property type="entry name" value="CHASE domain"/>
    <property type="match status" value="1"/>
</dbReference>
<comment type="subcellular location">
    <subcellularLocation>
        <location evidence="1">Membrane</location>
    </subcellularLocation>
</comment>
<dbReference type="Proteomes" id="UP001501011">
    <property type="component" value="Unassembled WGS sequence"/>
</dbReference>
<organism evidence="8 9">
    <name type="scientific">Kangiella marina</name>
    <dbReference type="NCBI Taxonomy" id="1079178"/>
    <lineage>
        <taxon>Bacteria</taxon>
        <taxon>Pseudomonadati</taxon>
        <taxon>Pseudomonadota</taxon>
        <taxon>Gammaproteobacteria</taxon>
        <taxon>Kangiellales</taxon>
        <taxon>Kangiellaceae</taxon>
        <taxon>Kangiella</taxon>
    </lineage>
</organism>
<evidence type="ECO:0000256" key="3">
    <source>
        <dbReference type="ARBA" id="ARBA00022989"/>
    </source>
</evidence>
<reference evidence="9" key="1">
    <citation type="journal article" date="2019" name="Int. J. Syst. Evol. Microbiol.">
        <title>The Global Catalogue of Microorganisms (GCM) 10K type strain sequencing project: providing services to taxonomists for standard genome sequencing and annotation.</title>
        <authorList>
            <consortium name="The Broad Institute Genomics Platform"/>
            <consortium name="The Broad Institute Genome Sequencing Center for Infectious Disease"/>
            <person name="Wu L."/>
            <person name="Ma J."/>
        </authorList>
    </citation>
    <scope>NUCLEOTIDE SEQUENCE [LARGE SCALE GENOMIC DNA]</scope>
    <source>
        <strain evidence="9">JCM 17728</strain>
    </source>
</reference>
<feature type="domain" description="PAS" evidence="6">
    <location>
        <begin position="347"/>
        <end position="394"/>
    </location>
</feature>
<evidence type="ECO:0008006" key="10">
    <source>
        <dbReference type="Google" id="ProtNLM"/>
    </source>
</evidence>
<evidence type="ECO:0000313" key="9">
    <source>
        <dbReference type="Proteomes" id="UP001501011"/>
    </source>
</evidence>
<accession>A0ABP8IAL5</accession>
<dbReference type="InterPro" id="IPR000014">
    <property type="entry name" value="PAS"/>
</dbReference>
<dbReference type="InterPro" id="IPR042240">
    <property type="entry name" value="CHASE_sf"/>
</dbReference>
<evidence type="ECO:0000256" key="1">
    <source>
        <dbReference type="ARBA" id="ARBA00004370"/>
    </source>
</evidence>
<sequence>MKTTKALKNLHWFHWFVVVSSLLLTLSAWYISSVQLQKKQEAQFNYQADLLIPLVKDRMRQYETALWSGVSNYQSHDNQVSLTDWRKFARSLSVEKRYPGINGIGYITRISRTEKDAYLAEQQAKRPYFKIHPEHEGDELWPIQYIEPEATNAKAVGLDMAHENNRITAAKKARDTGRAQATGPIILVQDVKRTPGFLLFSPLYDSAAPPETLEERRKQFVGLVYAPFVVESLMQGTLHNKNRLVNFRVTDKSEILYDELTEGTKNYDSNPMYSKTVAVPMYGRTWKFTIQSSELFRTVQASKQPLMILVAGIIIDAMLLTLFILLASSSKRASTLAKQMSRKALIEQVKLKGMLEVMSSGVITFDSSNQVLFANRSVDTILGIDHSELVGESLSLTGFQYEPSQQSVFTPKGEQIKENTVTQITIKDGTFLEVTLTEHEVGGTVQYVLELKNIDERVKAQKALAALRKEYS</sequence>
<keyword evidence="2 5" id="KW-0812">Transmembrane</keyword>